<evidence type="ECO:0000256" key="2">
    <source>
        <dbReference type="ARBA" id="ARBA00010742"/>
    </source>
</evidence>
<name>A0A7J6TFB9_PEROL</name>
<feature type="domain" description="Ca3427-like PBP 2" evidence="4">
    <location>
        <begin position="128"/>
        <end position="199"/>
    </location>
</feature>
<reference evidence="5 6" key="1">
    <citation type="submission" date="2020-04" db="EMBL/GenBank/DDBJ databases">
        <title>Perkinsus olseni comparative genomics.</title>
        <authorList>
            <person name="Bogema D.R."/>
        </authorList>
    </citation>
    <scope>NUCLEOTIDE SEQUENCE [LARGE SCALE GENOMIC DNA]</scope>
    <source>
        <strain evidence="5">ATCC PRA-205</strain>
    </source>
</reference>
<dbReference type="PANTHER" id="PTHR30024">
    <property type="entry name" value="ALIPHATIC SULFONATES-BINDING PROTEIN-RELATED"/>
    <property type="match status" value="1"/>
</dbReference>
<comment type="subcellular location">
    <subcellularLocation>
        <location evidence="1">Periplasm</location>
    </subcellularLocation>
</comment>
<dbReference type="Pfam" id="PF22384">
    <property type="entry name" value="PBP2_Ca3427_like"/>
    <property type="match status" value="1"/>
</dbReference>
<gene>
    <name evidence="5" type="ORF">FOZ62_026153</name>
</gene>
<dbReference type="Gene3D" id="3.40.190.10">
    <property type="entry name" value="Periplasmic binding protein-like II"/>
    <property type="match status" value="2"/>
</dbReference>
<evidence type="ECO:0000313" key="6">
    <source>
        <dbReference type="Proteomes" id="UP000574390"/>
    </source>
</evidence>
<comment type="caution">
    <text evidence="5">The sequence shown here is derived from an EMBL/GenBank/DDBJ whole genome shotgun (WGS) entry which is preliminary data.</text>
</comment>
<evidence type="ECO:0000313" key="5">
    <source>
        <dbReference type="EMBL" id="KAF4743968.1"/>
    </source>
</evidence>
<dbReference type="AlphaFoldDB" id="A0A7J6TFB9"/>
<accession>A0A7J6TFB9</accession>
<keyword evidence="3" id="KW-0732">Signal</keyword>
<protein>
    <recommendedName>
        <fullName evidence="4">Ca3427-like PBP 2 domain-containing protein</fullName>
    </recommendedName>
</protein>
<dbReference type="InterPro" id="IPR054364">
    <property type="entry name" value="Ca3427-like_PBP2"/>
</dbReference>
<evidence type="ECO:0000259" key="4">
    <source>
        <dbReference type="Pfam" id="PF22384"/>
    </source>
</evidence>
<dbReference type="PANTHER" id="PTHR30024:SF47">
    <property type="entry name" value="TAURINE-BINDING PERIPLASMIC PROTEIN"/>
    <property type="match status" value="1"/>
</dbReference>
<dbReference type="EMBL" id="JABANM010007615">
    <property type="protein sequence ID" value="KAF4743968.1"/>
    <property type="molecule type" value="Genomic_DNA"/>
</dbReference>
<organism evidence="5 6">
    <name type="scientific">Perkinsus olseni</name>
    <name type="common">Perkinsus atlanticus</name>
    <dbReference type="NCBI Taxonomy" id="32597"/>
    <lineage>
        <taxon>Eukaryota</taxon>
        <taxon>Sar</taxon>
        <taxon>Alveolata</taxon>
        <taxon>Perkinsozoa</taxon>
        <taxon>Perkinsea</taxon>
        <taxon>Perkinsida</taxon>
        <taxon>Perkinsidae</taxon>
        <taxon>Perkinsus</taxon>
    </lineage>
</organism>
<dbReference type="Proteomes" id="UP000574390">
    <property type="component" value="Unassembled WGS sequence"/>
</dbReference>
<evidence type="ECO:0000256" key="1">
    <source>
        <dbReference type="ARBA" id="ARBA00004418"/>
    </source>
</evidence>
<comment type="similarity">
    <text evidence="2">Belongs to the bacterial solute-binding protein SsuA/TauA family.</text>
</comment>
<sequence>MDLSGVRLIPHRPILIMTVKDNLVRFGGVPEHFNAPFQRLLQRQAKEDPAAEGPQLAWRTYPGGSGAMLNAVISKEVDCACVLTESAVAHIIKNSSEDAKDRVKILGTYVASPLVWGVHASARRPADSDSNIFGISRMGSGSHIMAQVDNDNAEGDLRFKVVNSLDGAVESMAKGEIDYFMWEVFTTKHLVDKGEWKLVRKVPAPWPAFVFVVSHDISADRLAAIKEVVISVHREIERMLKDRDMTLNFISELYNMSLDDTANWMKNVKWQCNTEVDRAALGLARDALRDCGIVDKKAEVKPDELIVTGSCAFVES</sequence>
<proteinExistence type="inferred from homology"/>
<evidence type="ECO:0000256" key="3">
    <source>
        <dbReference type="ARBA" id="ARBA00022729"/>
    </source>
</evidence>
<dbReference type="SUPFAM" id="SSF53850">
    <property type="entry name" value="Periplasmic binding protein-like II"/>
    <property type="match status" value="1"/>
</dbReference>